<feature type="transmembrane region" description="Helical" evidence="1">
    <location>
        <begin position="460"/>
        <end position="479"/>
    </location>
</feature>
<gene>
    <name evidence="3" type="ORF">MNOR_LOCUS16480</name>
</gene>
<name>A0AAV2QWZ0_MEGNR</name>
<dbReference type="Proteomes" id="UP001497623">
    <property type="component" value="Unassembled WGS sequence"/>
</dbReference>
<feature type="transmembrane region" description="Helical" evidence="1">
    <location>
        <begin position="558"/>
        <end position="579"/>
    </location>
</feature>
<dbReference type="PANTHER" id="PTHR31061:SF24">
    <property type="entry name" value="LD22376P"/>
    <property type="match status" value="1"/>
</dbReference>
<accession>A0AAV2QWZ0</accession>
<keyword evidence="1" id="KW-1133">Transmembrane helix</keyword>
<feature type="transmembrane region" description="Helical" evidence="1">
    <location>
        <begin position="236"/>
        <end position="255"/>
    </location>
</feature>
<comment type="caution">
    <text evidence="3">The sequence shown here is derived from an EMBL/GenBank/DDBJ whole genome shotgun (WGS) entry which is preliminary data.</text>
</comment>
<keyword evidence="1" id="KW-0472">Membrane</keyword>
<dbReference type="PANTHER" id="PTHR31061">
    <property type="entry name" value="LD22376P"/>
    <property type="match status" value="1"/>
</dbReference>
<evidence type="ECO:0000313" key="3">
    <source>
        <dbReference type="EMBL" id="CAL4099427.1"/>
    </source>
</evidence>
<feature type="transmembrane region" description="Helical" evidence="1">
    <location>
        <begin position="427"/>
        <end position="448"/>
    </location>
</feature>
<feature type="transmembrane region" description="Helical" evidence="1">
    <location>
        <begin position="276"/>
        <end position="294"/>
    </location>
</feature>
<sequence length="588" mass="66081">MGGGCAFTEDPGAEEFQGLNLNELGVDEAYLRVTSNYTEDLYLYTRSGDCYGCPLSYRQDIIDGQVNCSENAACEIETAHPWTFFVTTEKKSFLNESHDPVCSLSNERLGEFGVYDLMIDSEGQCQLKTAKEPVYEYGALIIFLAVYVGLALLVWLVEYGRRKEFFEKLTRKLHDSETNLEMSSPPAEDKPPVKRPRVKSLDTFRGISIMLMVFVNYGGGHYWFMEHATWNGLQVADLVFPWFMWIMGVCIPMGLRSQLKRNVPWFVILQRVFKRSLKLFMLGLLQNSLGSPWSGPVMETFRIPGVLQRFAICYLLVTAIALAFTPRKPDSMSHGMLLMYEAAQWGVHLAIVITHTCITFLMPVPDCPTGYLGPGGLHLIQNGEPSPQCIGGAAGEVDRWILTSDHIYQNPTAKFTYSSGAFDPEGILGTMLSVFQVFLGLQAGLILQKYSEHKDRVIRWAIWGAATGILGTILCFGTMNDGPIPVNKNLWSLSYVMVTSSFAFFLLAACYLLIDVWNVWNGSPCYQAGMNSIFMYMGHNVAYSLFPWHWSIGPMRTHLVLLGECLWGVSLWVITALYLHSIGKFYAV</sequence>
<feature type="transmembrane region" description="Helical" evidence="1">
    <location>
        <begin position="345"/>
        <end position="364"/>
    </location>
</feature>
<dbReference type="EMBL" id="CAXKWB010010859">
    <property type="protein sequence ID" value="CAL4099427.1"/>
    <property type="molecule type" value="Genomic_DNA"/>
</dbReference>
<keyword evidence="1" id="KW-0812">Transmembrane</keyword>
<evidence type="ECO:0000256" key="1">
    <source>
        <dbReference type="SAM" id="Phobius"/>
    </source>
</evidence>
<feature type="transmembrane region" description="Helical" evidence="1">
    <location>
        <begin position="491"/>
        <end position="514"/>
    </location>
</feature>
<feature type="domain" description="Heparan-alpha-glucosaminide N-acetyltransferase catalytic" evidence="2">
    <location>
        <begin position="197"/>
        <end position="320"/>
    </location>
</feature>
<evidence type="ECO:0000313" key="4">
    <source>
        <dbReference type="Proteomes" id="UP001497623"/>
    </source>
</evidence>
<dbReference type="InterPro" id="IPR012429">
    <property type="entry name" value="HGSNAT_cat"/>
</dbReference>
<feature type="transmembrane region" description="Helical" evidence="1">
    <location>
        <begin position="526"/>
        <end position="546"/>
    </location>
</feature>
<reference evidence="3 4" key="1">
    <citation type="submission" date="2024-05" db="EMBL/GenBank/DDBJ databases">
        <authorList>
            <person name="Wallberg A."/>
        </authorList>
    </citation>
    <scope>NUCLEOTIDE SEQUENCE [LARGE SCALE GENOMIC DNA]</scope>
</reference>
<proteinExistence type="predicted"/>
<organism evidence="3 4">
    <name type="scientific">Meganyctiphanes norvegica</name>
    <name type="common">Northern krill</name>
    <name type="synonym">Thysanopoda norvegica</name>
    <dbReference type="NCBI Taxonomy" id="48144"/>
    <lineage>
        <taxon>Eukaryota</taxon>
        <taxon>Metazoa</taxon>
        <taxon>Ecdysozoa</taxon>
        <taxon>Arthropoda</taxon>
        <taxon>Crustacea</taxon>
        <taxon>Multicrustacea</taxon>
        <taxon>Malacostraca</taxon>
        <taxon>Eumalacostraca</taxon>
        <taxon>Eucarida</taxon>
        <taxon>Euphausiacea</taxon>
        <taxon>Euphausiidae</taxon>
        <taxon>Meganyctiphanes</taxon>
    </lineage>
</organism>
<feature type="transmembrane region" description="Helical" evidence="1">
    <location>
        <begin position="137"/>
        <end position="157"/>
    </location>
</feature>
<keyword evidence="4" id="KW-1185">Reference proteome</keyword>
<feature type="transmembrane region" description="Helical" evidence="1">
    <location>
        <begin position="306"/>
        <end position="324"/>
    </location>
</feature>
<protein>
    <recommendedName>
        <fullName evidence="2">Heparan-alpha-glucosaminide N-acetyltransferase catalytic domain-containing protein</fullName>
    </recommendedName>
</protein>
<dbReference type="Pfam" id="PF07786">
    <property type="entry name" value="HGSNAT_cat"/>
    <property type="match status" value="1"/>
</dbReference>
<feature type="transmembrane region" description="Helical" evidence="1">
    <location>
        <begin position="204"/>
        <end position="224"/>
    </location>
</feature>
<evidence type="ECO:0000259" key="2">
    <source>
        <dbReference type="Pfam" id="PF07786"/>
    </source>
</evidence>
<dbReference type="AlphaFoldDB" id="A0AAV2QWZ0"/>